<reference evidence="1" key="1">
    <citation type="submission" date="2020-04" db="EMBL/GenBank/DDBJ databases">
        <authorList>
            <person name="Alioto T."/>
            <person name="Alioto T."/>
            <person name="Gomez Garrido J."/>
        </authorList>
    </citation>
    <scope>NUCLEOTIDE SEQUENCE</scope>
    <source>
        <strain evidence="1">A484AB</strain>
    </source>
</reference>
<name>A0A7D9JNU6_PARCT</name>
<keyword evidence="2" id="KW-1185">Reference proteome</keyword>
<accession>A0A7D9JNU6</accession>
<dbReference type="EMBL" id="CACRXK020018620">
    <property type="protein sequence ID" value="CAB4032703.1"/>
    <property type="molecule type" value="Genomic_DNA"/>
</dbReference>
<comment type="caution">
    <text evidence="1">The sequence shown here is derived from an EMBL/GenBank/DDBJ whole genome shotgun (WGS) entry which is preliminary data.</text>
</comment>
<dbReference type="Proteomes" id="UP001152795">
    <property type="component" value="Unassembled WGS sequence"/>
</dbReference>
<gene>
    <name evidence="1" type="ORF">PACLA_8A010161</name>
</gene>
<evidence type="ECO:0000313" key="2">
    <source>
        <dbReference type="Proteomes" id="UP001152795"/>
    </source>
</evidence>
<sequence>MEMAIQEKDEVIENLQSKSEEVLRYIDKSEKCSIREKIFQKRRKSQRLSKFICLRQQLPY</sequence>
<protein>
    <submittedName>
        <fullName evidence="1">Uncharacterized protein</fullName>
    </submittedName>
</protein>
<organism evidence="1 2">
    <name type="scientific">Paramuricea clavata</name>
    <name type="common">Red gorgonian</name>
    <name type="synonym">Violescent sea-whip</name>
    <dbReference type="NCBI Taxonomy" id="317549"/>
    <lineage>
        <taxon>Eukaryota</taxon>
        <taxon>Metazoa</taxon>
        <taxon>Cnidaria</taxon>
        <taxon>Anthozoa</taxon>
        <taxon>Octocorallia</taxon>
        <taxon>Malacalcyonacea</taxon>
        <taxon>Plexauridae</taxon>
        <taxon>Paramuricea</taxon>
    </lineage>
</organism>
<proteinExistence type="predicted"/>
<dbReference type="AlphaFoldDB" id="A0A7D9JNU6"/>
<feature type="non-terminal residue" evidence="1">
    <location>
        <position position="60"/>
    </location>
</feature>
<evidence type="ECO:0000313" key="1">
    <source>
        <dbReference type="EMBL" id="CAB4032703.1"/>
    </source>
</evidence>